<evidence type="ECO:0000313" key="3">
    <source>
        <dbReference type="EMBL" id="CAB3747145.1"/>
    </source>
</evidence>
<proteinExistence type="inferred from homology"/>
<evidence type="ECO:0000313" key="6">
    <source>
        <dbReference type="Proteomes" id="UP000494135"/>
    </source>
</evidence>
<gene>
    <name evidence="3" type="primary">bacC_1</name>
    <name evidence="4" type="ORF">B7G54_03475</name>
    <name evidence="3" type="ORF">LMG29660_00439</name>
</gene>
<dbReference type="EC" id="1.1.1.385" evidence="3"/>
<dbReference type="Pfam" id="PF13561">
    <property type="entry name" value="adh_short_C2"/>
    <property type="match status" value="1"/>
</dbReference>
<dbReference type="PANTHER" id="PTHR43477:SF1">
    <property type="entry name" value="DIHYDROANTICAPSIN 7-DEHYDROGENASE"/>
    <property type="match status" value="1"/>
</dbReference>
<evidence type="ECO:0000256" key="1">
    <source>
        <dbReference type="ARBA" id="ARBA00006484"/>
    </source>
</evidence>
<reference evidence="3 6" key="2">
    <citation type="submission" date="2020-04" db="EMBL/GenBank/DDBJ databases">
        <authorList>
            <person name="De Canck E."/>
        </authorList>
    </citation>
    <scope>NUCLEOTIDE SEQUENCE [LARGE SCALE GENOMIC DNA]</scope>
    <source>
        <strain evidence="3 6">LMG 29660</strain>
    </source>
</reference>
<organism evidence="4 5">
    <name type="scientific">Burkholderia puraquae</name>
    <dbReference type="NCBI Taxonomy" id="1904757"/>
    <lineage>
        <taxon>Bacteria</taxon>
        <taxon>Pseudomonadati</taxon>
        <taxon>Pseudomonadota</taxon>
        <taxon>Betaproteobacteria</taxon>
        <taxon>Burkholderiales</taxon>
        <taxon>Burkholderiaceae</taxon>
        <taxon>Burkholderia</taxon>
        <taxon>Burkholderia cepacia complex</taxon>
    </lineage>
</organism>
<dbReference type="EMBL" id="NBYX01000001">
    <property type="protein sequence ID" value="ORT89229.1"/>
    <property type="molecule type" value="Genomic_DNA"/>
</dbReference>
<sequence>MTRTILVTGAAGGIGQALCRTFLAAGDRVLALDRDRAALGRFLDTLGDARVTPVVDDLTDAERLRSTLESHPQADVLVANAGTAASTTLRDTTPATWRADLDANLTATYVSVEAVLPGMRARGRGAIAIIGSVNGVHALGHPAYSAAKAGLISYTKSLAIEYGRDGVRANIVLPGTVKTPAWEARVQRNPQVFEQLRKWYPLDDFATPDDVAQAALFLCSPAARIITGVALPVDGGLLAGNRVMAQELTLETFYRS</sequence>
<dbReference type="GO" id="GO:0016491">
    <property type="term" value="F:oxidoreductase activity"/>
    <property type="evidence" value="ECO:0007669"/>
    <property type="project" value="UniProtKB-KW"/>
</dbReference>
<keyword evidence="2 3" id="KW-0560">Oxidoreductase</keyword>
<dbReference type="CDD" id="cd05233">
    <property type="entry name" value="SDR_c"/>
    <property type="match status" value="1"/>
</dbReference>
<dbReference type="PANTHER" id="PTHR43477">
    <property type="entry name" value="DIHYDROANTICAPSIN 7-DEHYDROGENASE"/>
    <property type="match status" value="1"/>
</dbReference>
<reference evidence="4 5" key="1">
    <citation type="submission" date="2017-04" db="EMBL/GenBank/DDBJ databases">
        <title>Burkholderia puraquae sp. nov., a novel Burkholderia cepacia complex species from hospital setting samples.</title>
        <authorList>
            <person name="Martina P."/>
            <person name="Leguizamon M."/>
            <person name="Prieto C."/>
            <person name="Sousa S."/>
            <person name="Montanaro P."/>
            <person name="Draghi W."/>
            <person name="Staembler M."/>
            <person name="Bettiol M."/>
            <person name="Figoli C."/>
            <person name="Palau J."/>
            <person name="Alvarez F."/>
            <person name="Benetti S."/>
            <person name="Anchat E."/>
            <person name="Vescina C."/>
            <person name="Ferreras J."/>
            <person name="Lasch P."/>
            <person name="Lagares A."/>
            <person name="Zorreguieta A."/>
            <person name="Yantorno O."/>
            <person name="Bosch A."/>
        </authorList>
    </citation>
    <scope>NUCLEOTIDE SEQUENCE [LARGE SCALE GENOMIC DNA]</scope>
    <source>
        <strain evidence="4 5">CAMPA 1040</strain>
    </source>
</reference>
<dbReference type="OrthoDB" id="517007at2"/>
<dbReference type="InterPro" id="IPR036291">
    <property type="entry name" value="NAD(P)-bd_dom_sf"/>
</dbReference>
<dbReference type="AlphaFoldDB" id="A0A1X1PPR1"/>
<accession>A0A1X1PPR1</accession>
<dbReference type="FunFam" id="3.40.50.720:FF:000084">
    <property type="entry name" value="Short-chain dehydrogenase reductase"/>
    <property type="match status" value="1"/>
</dbReference>
<comment type="similarity">
    <text evidence="1">Belongs to the short-chain dehydrogenases/reductases (SDR) family.</text>
</comment>
<evidence type="ECO:0000313" key="4">
    <source>
        <dbReference type="EMBL" id="ORT89229.1"/>
    </source>
</evidence>
<evidence type="ECO:0000313" key="5">
    <source>
        <dbReference type="Proteomes" id="UP000193146"/>
    </source>
</evidence>
<dbReference type="Proteomes" id="UP000193146">
    <property type="component" value="Unassembled WGS sequence"/>
</dbReference>
<dbReference type="InterPro" id="IPR002347">
    <property type="entry name" value="SDR_fam"/>
</dbReference>
<keyword evidence="5" id="KW-1185">Reference proteome</keyword>
<dbReference type="PRINTS" id="PR00081">
    <property type="entry name" value="GDHRDH"/>
</dbReference>
<dbReference type="Gene3D" id="3.40.50.720">
    <property type="entry name" value="NAD(P)-binding Rossmann-like Domain"/>
    <property type="match status" value="1"/>
</dbReference>
<dbReference type="SUPFAM" id="SSF51735">
    <property type="entry name" value="NAD(P)-binding Rossmann-fold domains"/>
    <property type="match status" value="1"/>
</dbReference>
<name>A0A1X1PPR1_9BURK</name>
<dbReference type="RefSeq" id="WP_085037759.1">
    <property type="nucleotide sequence ID" value="NZ_CADIKG010000001.1"/>
</dbReference>
<dbReference type="PRINTS" id="PR00080">
    <property type="entry name" value="SDRFAMILY"/>
</dbReference>
<dbReference type="EMBL" id="CADIKG010000001">
    <property type="protein sequence ID" value="CAB3747145.1"/>
    <property type="molecule type" value="Genomic_DNA"/>
</dbReference>
<dbReference type="InterPro" id="IPR051122">
    <property type="entry name" value="SDR_DHRS6-like"/>
</dbReference>
<evidence type="ECO:0000256" key="2">
    <source>
        <dbReference type="ARBA" id="ARBA00023002"/>
    </source>
</evidence>
<dbReference type="NCBIfam" id="NF005474">
    <property type="entry name" value="PRK07074.1"/>
    <property type="match status" value="1"/>
</dbReference>
<protein>
    <submittedName>
        <fullName evidence="3">Dihydroanticapsin 7-dehydrogenase</fullName>
        <ecNumber evidence="3">1.1.1.385</ecNumber>
    </submittedName>
    <submittedName>
        <fullName evidence="4">Short-chain dehydrogenase</fullName>
    </submittedName>
</protein>
<dbReference type="Proteomes" id="UP000494135">
    <property type="component" value="Unassembled WGS sequence"/>
</dbReference>